<evidence type="ECO:0000313" key="3">
    <source>
        <dbReference type="Proteomes" id="UP000199376"/>
    </source>
</evidence>
<dbReference type="EMBL" id="FOLI01000014">
    <property type="protein sequence ID" value="SFC25360.1"/>
    <property type="molecule type" value="Genomic_DNA"/>
</dbReference>
<dbReference type="STRING" id="283737.SAMN05660453_0060"/>
<name>A0A1I1HWL0_9LACO</name>
<dbReference type="RefSeq" id="WP_091503341.1">
    <property type="nucleotide sequence ID" value="NZ_FOLI01000014.1"/>
</dbReference>
<dbReference type="AlphaFoldDB" id="A0A1I1HWL0"/>
<sequence>MVQDILVALATALSGTIIGLIVYSIKYIKAHTRNQHIKTACDWAEQAVAFIANAGVVTDSSKVKAVNTLAERIHANGLGKNFDEQQIEAYINQAISQLNFQVEQQTTQVQTEQEI</sequence>
<proteinExistence type="predicted"/>
<feature type="transmembrane region" description="Helical" evidence="1">
    <location>
        <begin position="6"/>
        <end position="25"/>
    </location>
</feature>
<reference evidence="2 3" key="1">
    <citation type="submission" date="2016-10" db="EMBL/GenBank/DDBJ databases">
        <authorList>
            <person name="de Groot N.N."/>
        </authorList>
    </citation>
    <scope>NUCLEOTIDE SEQUENCE [LARGE SCALE GENOMIC DNA]</scope>
    <source>
        <strain evidence="2 3">DSM 19113</strain>
    </source>
</reference>
<keyword evidence="1" id="KW-0812">Transmembrane</keyword>
<keyword evidence="1" id="KW-1133">Transmembrane helix</keyword>
<keyword evidence="3" id="KW-1185">Reference proteome</keyword>
<dbReference type="Proteomes" id="UP000199376">
    <property type="component" value="Unassembled WGS sequence"/>
</dbReference>
<accession>A0A1I1HWL0</accession>
<keyword evidence="1" id="KW-0472">Membrane</keyword>
<evidence type="ECO:0000256" key="1">
    <source>
        <dbReference type="SAM" id="Phobius"/>
    </source>
</evidence>
<dbReference type="OrthoDB" id="9988625at2"/>
<protein>
    <submittedName>
        <fullName evidence="2">Bacteriophage holin of superfamily 6 (Holin_LLH)</fullName>
    </submittedName>
</protein>
<gene>
    <name evidence="2" type="ORF">SAMN05660453_0060</name>
</gene>
<organism evidence="2 3">
    <name type="scientific">Fructobacillus durionis</name>
    <dbReference type="NCBI Taxonomy" id="283737"/>
    <lineage>
        <taxon>Bacteria</taxon>
        <taxon>Bacillati</taxon>
        <taxon>Bacillota</taxon>
        <taxon>Bacilli</taxon>
        <taxon>Lactobacillales</taxon>
        <taxon>Lactobacillaceae</taxon>
        <taxon>Fructobacillus</taxon>
    </lineage>
</organism>
<evidence type="ECO:0000313" key="2">
    <source>
        <dbReference type="EMBL" id="SFC25360.1"/>
    </source>
</evidence>